<accession>A0A7R8UQP3</accession>
<keyword evidence="2" id="KW-1003">Cell membrane</keyword>
<dbReference type="PROSITE" id="PS51421">
    <property type="entry name" value="RAS"/>
    <property type="match status" value="1"/>
</dbReference>
<sequence length="219" mass="24308">MPEQSNDYRVVVFGAGGVGKSSLVLRFIKGTFRESYIPTIEDTYRQVISCNKNICTLQITDTTGSHQFPAMQRLSITKGHAFILVYSVCSRQSLEELRPIWNLIKELKGQEITQIPVMLVGNKCDESAELREVTNSEGQAEAASWGVSFMETSAKTNHNVTELFQELLNMEKNRSVSLQLDGKKKKNPKIKKSKDITNGSVADGGEGTSGTTKEKCHVM</sequence>
<dbReference type="GO" id="GO:0005525">
    <property type="term" value="F:GTP binding"/>
    <property type="evidence" value="ECO:0007669"/>
    <property type="project" value="UniProtKB-KW"/>
</dbReference>
<dbReference type="GO" id="GO:0007165">
    <property type="term" value="P:signal transduction"/>
    <property type="evidence" value="ECO:0007669"/>
    <property type="project" value="InterPro"/>
</dbReference>
<evidence type="ECO:0000256" key="1">
    <source>
        <dbReference type="ARBA" id="ARBA00004342"/>
    </source>
</evidence>
<dbReference type="Gene3D" id="3.40.50.300">
    <property type="entry name" value="P-loop containing nucleotide triphosphate hydrolases"/>
    <property type="match status" value="1"/>
</dbReference>
<evidence type="ECO:0008006" key="13">
    <source>
        <dbReference type="Google" id="ProtNLM"/>
    </source>
</evidence>
<dbReference type="EMBL" id="LR899011">
    <property type="protein sequence ID" value="CAD7085244.1"/>
    <property type="molecule type" value="Genomic_DNA"/>
</dbReference>
<proteinExistence type="inferred from homology"/>
<keyword evidence="12" id="KW-1185">Reference proteome</keyword>
<feature type="compositionally biased region" description="Basic residues" evidence="10">
    <location>
        <begin position="183"/>
        <end position="192"/>
    </location>
</feature>
<keyword evidence="7" id="KW-0449">Lipoprotein</keyword>
<dbReference type="GO" id="GO:0003924">
    <property type="term" value="F:GTPase activity"/>
    <property type="evidence" value="ECO:0007669"/>
    <property type="project" value="InterPro"/>
</dbReference>
<reference evidence="11 12" key="1">
    <citation type="submission" date="2020-11" db="EMBL/GenBank/DDBJ databases">
        <authorList>
            <person name="Wallbank WR R."/>
            <person name="Pardo Diaz C."/>
            <person name="Kozak K."/>
            <person name="Martin S."/>
            <person name="Jiggins C."/>
            <person name="Moest M."/>
            <person name="Warren A I."/>
            <person name="Generalovic N T."/>
            <person name="Byers J.R.P. K."/>
            <person name="Montejo-Kovacevich G."/>
            <person name="Yen C E."/>
        </authorList>
    </citation>
    <scope>NUCLEOTIDE SEQUENCE [LARGE SCALE GENOMIC DNA]</scope>
</reference>
<evidence type="ECO:0000256" key="4">
    <source>
        <dbReference type="ARBA" id="ARBA00022741"/>
    </source>
</evidence>
<dbReference type="PROSITE" id="PS51419">
    <property type="entry name" value="RAB"/>
    <property type="match status" value="1"/>
</dbReference>
<dbReference type="NCBIfam" id="TIGR00231">
    <property type="entry name" value="small_GTP"/>
    <property type="match status" value="1"/>
</dbReference>
<evidence type="ECO:0000256" key="2">
    <source>
        <dbReference type="ARBA" id="ARBA00022475"/>
    </source>
</evidence>
<dbReference type="PRINTS" id="PR00449">
    <property type="entry name" value="RASTRNSFRMNG"/>
</dbReference>
<keyword evidence="3" id="KW-0488">Methylation</keyword>
<dbReference type="InterPro" id="IPR020849">
    <property type="entry name" value="Small_GTPase_Ras-type"/>
</dbReference>
<dbReference type="Proteomes" id="UP000594454">
    <property type="component" value="Chromosome 3"/>
</dbReference>
<dbReference type="InterPro" id="IPR027417">
    <property type="entry name" value="P-loop_NTPase"/>
</dbReference>
<dbReference type="PROSITE" id="PS51420">
    <property type="entry name" value="RHO"/>
    <property type="match status" value="1"/>
</dbReference>
<dbReference type="InterPro" id="IPR005225">
    <property type="entry name" value="Small_GTP-bd"/>
</dbReference>
<dbReference type="GO" id="GO:0005886">
    <property type="term" value="C:plasma membrane"/>
    <property type="evidence" value="ECO:0007669"/>
    <property type="project" value="UniProtKB-SubCell"/>
</dbReference>
<dbReference type="SMART" id="SM00175">
    <property type="entry name" value="RAB"/>
    <property type="match status" value="1"/>
</dbReference>
<dbReference type="PANTHER" id="PTHR24070">
    <property type="entry name" value="RAS, DI-RAS, AND RHEB FAMILY MEMBERS OF SMALL GTPASE SUPERFAMILY"/>
    <property type="match status" value="1"/>
</dbReference>
<evidence type="ECO:0000256" key="10">
    <source>
        <dbReference type="SAM" id="MobiDB-lite"/>
    </source>
</evidence>
<keyword evidence="6" id="KW-0472">Membrane</keyword>
<comment type="similarity">
    <text evidence="9">Belongs to the small GTPase superfamily. Di-Ras family.</text>
</comment>
<dbReference type="SMART" id="SM00174">
    <property type="entry name" value="RHO"/>
    <property type="match status" value="1"/>
</dbReference>
<evidence type="ECO:0000313" key="11">
    <source>
        <dbReference type="EMBL" id="CAD7085244.1"/>
    </source>
</evidence>
<dbReference type="InterPro" id="IPR001806">
    <property type="entry name" value="Small_GTPase"/>
</dbReference>
<evidence type="ECO:0000256" key="9">
    <source>
        <dbReference type="ARBA" id="ARBA00061515"/>
    </source>
</evidence>
<evidence type="ECO:0000256" key="7">
    <source>
        <dbReference type="ARBA" id="ARBA00023288"/>
    </source>
</evidence>
<feature type="region of interest" description="Disordered" evidence="10">
    <location>
        <begin position="178"/>
        <end position="219"/>
    </location>
</feature>
<evidence type="ECO:0000256" key="8">
    <source>
        <dbReference type="ARBA" id="ARBA00023289"/>
    </source>
</evidence>
<dbReference type="FunFam" id="3.40.50.300:FF:000303">
    <property type="entry name" value="GTP-binding protein Di-Ras2"/>
    <property type="match status" value="1"/>
</dbReference>
<keyword evidence="4" id="KW-0547">Nucleotide-binding</keyword>
<evidence type="ECO:0000313" key="12">
    <source>
        <dbReference type="Proteomes" id="UP000594454"/>
    </source>
</evidence>
<keyword evidence="8" id="KW-0636">Prenylation</keyword>
<dbReference type="SMART" id="SM00173">
    <property type="entry name" value="RAS"/>
    <property type="match status" value="1"/>
</dbReference>
<dbReference type="InParanoid" id="A0A7R8UQP3"/>
<evidence type="ECO:0000256" key="3">
    <source>
        <dbReference type="ARBA" id="ARBA00022481"/>
    </source>
</evidence>
<evidence type="ECO:0000256" key="6">
    <source>
        <dbReference type="ARBA" id="ARBA00023136"/>
    </source>
</evidence>
<protein>
    <recommendedName>
        <fullName evidence="13">GTP-binding protein Di-Ras2</fullName>
    </recommendedName>
</protein>
<gene>
    <name evidence="11" type="ORF">HERILL_LOCUS8095</name>
</gene>
<dbReference type="FunCoup" id="A0A7R8UQP3">
    <property type="interactions" value="389"/>
</dbReference>
<dbReference type="AlphaFoldDB" id="A0A7R8UQP3"/>
<keyword evidence="5" id="KW-0342">GTP-binding</keyword>
<dbReference type="OMA" id="CKETNGA"/>
<dbReference type="Pfam" id="PF00071">
    <property type="entry name" value="Ras"/>
    <property type="match status" value="1"/>
</dbReference>
<dbReference type="OrthoDB" id="265044at2759"/>
<organism evidence="11 12">
    <name type="scientific">Hermetia illucens</name>
    <name type="common">Black soldier fly</name>
    <dbReference type="NCBI Taxonomy" id="343691"/>
    <lineage>
        <taxon>Eukaryota</taxon>
        <taxon>Metazoa</taxon>
        <taxon>Ecdysozoa</taxon>
        <taxon>Arthropoda</taxon>
        <taxon>Hexapoda</taxon>
        <taxon>Insecta</taxon>
        <taxon>Pterygota</taxon>
        <taxon>Neoptera</taxon>
        <taxon>Endopterygota</taxon>
        <taxon>Diptera</taxon>
        <taxon>Brachycera</taxon>
        <taxon>Stratiomyomorpha</taxon>
        <taxon>Stratiomyidae</taxon>
        <taxon>Hermetiinae</taxon>
        <taxon>Hermetia</taxon>
    </lineage>
</organism>
<dbReference type="SUPFAM" id="SSF52540">
    <property type="entry name" value="P-loop containing nucleoside triphosphate hydrolases"/>
    <property type="match status" value="1"/>
</dbReference>
<evidence type="ECO:0000256" key="5">
    <source>
        <dbReference type="ARBA" id="ARBA00023134"/>
    </source>
</evidence>
<name>A0A7R8UQP3_HERIL</name>
<comment type="subcellular location">
    <subcellularLocation>
        <location evidence="1">Cell membrane</location>
        <topology evidence="1">Lipid-anchor</topology>
        <orientation evidence="1">Cytoplasmic side</orientation>
    </subcellularLocation>
</comment>